<dbReference type="Proteomes" id="UP001633002">
    <property type="component" value="Unassembled WGS sequence"/>
</dbReference>
<keyword evidence="3" id="KW-1185">Reference proteome</keyword>
<evidence type="ECO:0000256" key="1">
    <source>
        <dbReference type="SAM" id="MobiDB-lite"/>
    </source>
</evidence>
<comment type="caution">
    <text evidence="2">The sequence shown here is derived from an EMBL/GenBank/DDBJ whole genome shotgun (WGS) entry which is preliminary data.</text>
</comment>
<organism evidence="2 3">
    <name type="scientific">Riccia sorocarpa</name>
    <dbReference type="NCBI Taxonomy" id="122646"/>
    <lineage>
        <taxon>Eukaryota</taxon>
        <taxon>Viridiplantae</taxon>
        <taxon>Streptophyta</taxon>
        <taxon>Embryophyta</taxon>
        <taxon>Marchantiophyta</taxon>
        <taxon>Marchantiopsida</taxon>
        <taxon>Marchantiidae</taxon>
        <taxon>Marchantiales</taxon>
        <taxon>Ricciaceae</taxon>
        <taxon>Riccia</taxon>
    </lineage>
</organism>
<evidence type="ECO:0000313" key="2">
    <source>
        <dbReference type="EMBL" id="KAL3692739.1"/>
    </source>
</evidence>
<evidence type="ECO:0000313" key="3">
    <source>
        <dbReference type="Proteomes" id="UP001633002"/>
    </source>
</evidence>
<name>A0ABD3HQI9_9MARC</name>
<dbReference type="AlphaFoldDB" id="A0ABD3HQI9"/>
<feature type="region of interest" description="Disordered" evidence="1">
    <location>
        <begin position="1"/>
        <end position="97"/>
    </location>
</feature>
<gene>
    <name evidence="2" type="ORF">R1sor_006390</name>
</gene>
<accession>A0ABD3HQI9</accession>
<dbReference type="EMBL" id="JBJQOH010000003">
    <property type="protein sequence ID" value="KAL3692739.1"/>
    <property type="molecule type" value="Genomic_DNA"/>
</dbReference>
<proteinExistence type="predicted"/>
<reference evidence="2 3" key="1">
    <citation type="submission" date="2024-09" db="EMBL/GenBank/DDBJ databases">
        <title>Chromosome-scale assembly of Riccia sorocarpa.</title>
        <authorList>
            <person name="Paukszto L."/>
        </authorList>
    </citation>
    <scope>NUCLEOTIDE SEQUENCE [LARGE SCALE GENOMIC DNA]</scope>
    <source>
        <strain evidence="2">LP-2024</strain>
        <tissue evidence="2">Aerial parts of the thallus</tissue>
    </source>
</reference>
<feature type="compositionally biased region" description="Basic and acidic residues" evidence="1">
    <location>
        <begin position="1"/>
        <end position="52"/>
    </location>
</feature>
<sequence>MDRRQPPHEDRHQPHPDERRHHLHDDRVHPRLEDPPREEPPREEPTREEPHPETIFQEALDLPQSQLSTSSRPNPMKENVEEHSANEYRNGATYANA</sequence>
<feature type="compositionally biased region" description="Polar residues" evidence="1">
    <location>
        <begin position="63"/>
        <end position="73"/>
    </location>
</feature>
<protein>
    <submittedName>
        <fullName evidence="2">Uncharacterized protein</fullName>
    </submittedName>
</protein>